<dbReference type="InterPro" id="IPR024344">
    <property type="entry name" value="MDMPI_metal-binding"/>
</dbReference>
<dbReference type="PANTHER" id="PTHR40758:SF1">
    <property type="entry name" value="CONSERVED PROTEIN"/>
    <property type="match status" value="1"/>
</dbReference>
<dbReference type="OrthoDB" id="3671213at2"/>
<dbReference type="Proteomes" id="UP000186040">
    <property type="component" value="Unassembled WGS sequence"/>
</dbReference>
<dbReference type="Pfam" id="PF07398">
    <property type="entry name" value="MDMPI_C"/>
    <property type="match status" value="1"/>
</dbReference>
<organism evidence="3 4">
    <name type="scientific">Actinokineospora bangkokensis</name>
    <dbReference type="NCBI Taxonomy" id="1193682"/>
    <lineage>
        <taxon>Bacteria</taxon>
        <taxon>Bacillati</taxon>
        <taxon>Actinomycetota</taxon>
        <taxon>Actinomycetes</taxon>
        <taxon>Pseudonocardiales</taxon>
        <taxon>Pseudonocardiaceae</taxon>
        <taxon>Actinokineospora</taxon>
    </lineage>
</organism>
<comment type="caution">
    <text evidence="3">The sequence shown here is derived from an EMBL/GenBank/DDBJ whole genome shotgun (WGS) entry which is preliminary data.</text>
</comment>
<dbReference type="EMBL" id="MKQR01000017">
    <property type="protein sequence ID" value="OLR92171.1"/>
    <property type="molecule type" value="Genomic_DNA"/>
</dbReference>
<evidence type="ECO:0000259" key="2">
    <source>
        <dbReference type="Pfam" id="PF11716"/>
    </source>
</evidence>
<dbReference type="RefSeq" id="WP_075976060.1">
    <property type="nucleotide sequence ID" value="NZ_MKQR01000017.1"/>
</dbReference>
<dbReference type="NCBIfam" id="TIGR03083">
    <property type="entry name" value="maleylpyruvate isomerase family mycothiol-dependent enzyme"/>
    <property type="match status" value="1"/>
</dbReference>
<reference evidence="3 4" key="1">
    <citation type="submission" date="2016-10" db="EMBL/GenBank/DDBJ databases">
        <title>The Draft Genome Sequence of Actinokineospora bangkokensis 44EHWT reveals the biosynthetic pathway of antifungal compounds Thailandins with unusual extender unit butylmalonyl-CoA.</title>
        <authorList>
            <person name="Greule A."/>
            <person name="Intra B."/>
            <person name="Flemming S."/>
            <person name="Rommel M.G."/>
            <person name="Panbangred W."/>
            <person name="Bechthold A."/>
        </authorList>
    </citation>
    <scope>NUCLEOTIDE SEQUENCE [LARGE SCALE GENOMIC DNA]</scope>
    <source>
        <strain evidence="3 4">44EHW</strain>
    </source>
</reference>
<dbReference type="GO" id="GO:0046872">
    <property type="term" value="F:metal ion binding"/>
    <property type="evidence" value="ECO:0007669"/>
    <property type="project" value="InterPro"/>
</dbReference>
<accession>A0A1Q9LJE8</accession>
<dbReference type="SUPFAM" id="SSF109854">
    <property type="entry name" value="DinB/YfiT-like putative metalloenzymes"/>
    <property type="match status" value="1"/>
</dbReference>
<evidence type="ECO:0008006" key="5">
    <source>
        <dbReference type="Google" id="ProtNLM"/>
    </source>
</evidence>
<dbReference type="InterPro" id="IPR010872">
    <property type="entry name" value="MDMPI_C-term_domain"/>
</dbReference>
<evidence type="ECO:0000259" key="1">
    <source>
        <dbReference type="Pfam" id="PF07398"/>
    </source>
</evidence>
<dbReference type="STRING" id="1193682.BJP25_22835"/>
<evidence type="ECO:0000313" key="4">
    <source>
        <dbReference type="Proteomes" id="UP000186040"/>
    </source>
</evidence>
<sequence>MSDTDRATAPLDHAALFAEYNRRLVAAVERADPAAPVPTCPEWTTFQLAKHVGRGDRWAATMVRDRATEVLEPRDVPGGRPPEGGLVEWLGGGPALLAEATAATGADHPVWTFTGPRPAAWWTRRRLHECVVHYADAALALGEEPEIAPEVAEDAVSEWLELLAARGADLAPMTLHLHDGAGPEWFVRGGPALTWERAHAKGDVALRGSSADLLLVLLRRKPVEAVDLVGDRAAWDRWVAATPF</sequence>
<evidence type="ECO:0000313" key="3">
    <source>
        <dbReference type="EMBL" id="OLR92171.1"/>
    </source>
</evidence>
<protein>
    <recommendedName>
        <fullName evidence="5">Maleylpyruvate isomerase family mycothiol-dependent enzyme</fullName>
    </recommendedName>
</protein>
<dbReference type="AlphaFoldDB" id="A0A1Q9LJE8"/>
<feature type="domain" description="Mycothiol-dependent maleylpyruvate isomerase metal-binding" evidence="2">
    <location>
        <begin position="18"/>
        <end position="138"/>
    </location>
</feature>
<gene>
    <name evidence="3" type="ORF">BJP25_22835</name>
</gene>
<dbReference type="Pfam" id="PF11716">
    <property type="entry name" value="MDMPI_N"/>
    <property type="match status" value="1"/>
</dbReference>
<keyword evidence="4" id="KW-1185">Reference proteome</keyword>
<dbReference type="InterPro" id="IPR034660">
    <property type="entry name" value="DinB/YfiT-like"/>
</dbReference>
<dbReference type="PANTHER" id="PTHR40758">
    <property type="entry name" value="CONSERVED PROTEIN"/>
    <property type="match status" value="1"/>
</dbReference>
<feature type="domain" description="MDMPI C-terminal" evidence="1">
    <location>
        <begin position="150"/>
        <end position="237"/>
    </location>
</feature>
<proteinExistence type="predicted"/>
<dbReference type="InterPro" id="IPR017517">
    <property type="entry name" value="Maleyloyr_isom"/>
</dbReference>
<dbReference type="GO" id="GO:0005886">
    <property type="term" value="C:plasma membrane"/>
    <property type="evidence" value="ECO:0007669"/>
    <property type="project" value="TreeGrafter"/>
</dbReference>
<name>A0A1Q9LJE8_9PSEU</name>